<keyword evidence="10" id="KW-0648">Protein biosynthesis</keyword>
<reference evidence="14" key="1">
    <citation type="journal article" date="2020" name="bioRxiv">
        <title>A rank-normalized archaeal taxonomy based on genome phylogeny resolves widespread incomplete and uneven classifications.</title>
        <authorList>
            <person name="Rinke C."/>
            <person name="Chuvochina M."/>
            <person name="Mussig A.J."/>
            <person name="Chaumeil P.-A."/>
            <person name="Waite D.W."/>
            <person name="Whitman W.B."/>
            <person name="Parks D.H."/>
            <person name="Hugenholtz P."/>
        </authorList>
    </citation>
    <scope>NUCLEOTIDE SEQUENCE [LARGE SCALE GENOMIC DNA]</scope>
</reference>
<dbReference type="NCBIfam" id="NF003210">
    <property type="entry name" value="PRK04172.1"/>
    <property type="match status" value="1"/>
</dbReference>
<dbReference type="GO" id="GO:0006432">
    <property type="term" value="P:phenylalanyl-tRNA aminoacylation"/>
    <property type="evidence" value="ECO:0007669"/>
    <property type="project" value="InterPro"/>
</dbReference>
<dbReference type="GO" id="GO:0005737">
    <property type="term" value="C:cytoplasm"/>
    <property type="evidence" value="ECO:0007669"/>
    <property type="project" value="UniProtKB-SubCell"/>
</dbReference>
<dbReference type="GO" id="GO:0046872">
    <property type="term" value="F:metal ion binding"/>
    <property type="evidence" value="ECO:0007669"/>
    <property type="project" value="UniProtKB-KW"/>
</dbReference>
<gene>
    <name evidence="13" type="ORF">HA254_07460</name>
</gene>
<evidence type="ECO:0000256" key="11">
    <source>
        <dbReference type="ARBA" id="ARBA00023146"/>
    </source>
</evidence>
<organism evidence="13 14">
    <name type="scientific">Candidatus Iainarchaeum sp</name>
    <dbReference type="NCBI Taxonomy" id="3101447"/>
    <lineage>
        <taxon>Archaea</taxon>
        <taxon>Candidatus Iainarchaeota</taxon>
        <taxon>Candidatus Iainarchaeia</taxon>
        <taxon>Candidatus Iainarchaeales</taxon>
        <taxon>Candidatus Iainarchaeaceae</taxon>
        <taxon>Candidatus Iainarchaeum</taxon>
    </lineage>
</organism>
<dbReference type="EMBL" id="DUGC01000116">
    <property type="protein sequence ID" value="HIH10474.1"/>
    <property type="molecule type" value="Genomic_DNA"/>
</dbReference>
<feature type="domain" description="Aminoacyl-transfer RNA synthetases class-II family profile" evidence="12">
    <location>
        <begin position="232"/>
        <end position="481"/>
    </location>
</feature>
<keyword evidence="11" id="KW-0030">Aminoacyl-tRNA synthetase</keyword>
<dbReference type="Pfam" id="PF01409">
    <property type="entry name" value="tRNA-synt_2d"/>
    <property type="match status" value="1"/>
</dbReference>
<evidence type="ECO:0000256" key="1">
    <source>
        <dbReference type="ARBA" id="ARBA00004496"/>
    </source>
</evidence>
<evidence type="ECO:0000313" key="14">
    <source>
        <dbReference type="Proteomes" id="UP000565078"/>
    </source>
</evidence>
<dbReference type="CDD" id="cd00496">
    <property type="entry name" value="PheRS_alpha_core"/>
    <property type="match status" value="1"/>
</dbReference>
<dbReference type="InterPro" id="IPR002319">
    <property type="entry name" value="Phenylalanyl-tRNA_Synthase"/>
</dbReference>
<keyword evidence="6" id="KW-0479">Metal-binding</keyword>
<keyword evidence="9" id="KW-0460">Magnesium</keyword>
<dbReference type="EC" id="6.1.1.20" evidence="3"/>
<evidence type="ECO:0000259" key="12">
    <source>
        <dbReference type="PROSITE" id="PS50862"/>
    </source>
</evidence>
<evidence type="ECO:0000313" key="13">
    <source>
        <dbReference type="EMBL" id="HIH10474.1"/>
    </source>
</evidence>
<comment type="similarity">
    <text evidence="2">Belongs to the class-II aminoacyl-tRNA synthetase family. Phe-tRNA synthetase alpha subunit type 2 subfamily.</text>
</comment>
<dbReference type="NCBIfam" id="TIGR00468">
    <property type="entry name" value="pheS"/>
    <property type="match status" value="1"/>
</dbReference>
<sequence>MDLKAVVASLSEIERKTLLCIDATPKAAEGLAAACGLNIDSVRRACSWLSEKGLAKTEEVKETKIVLTKEGEGAFTYGLAERRMLNMLSEKGKMGFKELQQAGNFTQQEFNIALGINKRRAFVAIFRGTRPEIGLSEVGKDFIKGKSEEEEAIAEIAQSGGTQKGQALQALKERGLAEEKEDVQRLVSITPEGGQARRIKEFSGQRHYNILNPVPPMYIGKKQPYIQFLNIIRRKLTELGFKEMEAPLIVHEFYNFDVLFQPQNHPARTWTDTYQLKNPSRGTLHDKKAVNAVKAAHETGGVSASCGWRYNWLEEIASKLMPTAHGTAHSARQLTKGVEMPGKYFAIARCFRPDVLDATHLIEFNQTEGFIAGEDLNFTHLLGVLEQFAREIAGAKEVKFLPDYYPFTEPSVQLSAKHPSLGWVELGGAGMFRPEILENLGIKGQAIAWGIGVDRLAMFKLGIKDIRYLFSDDLDWLRRTPLVKG</sequence>
<dbReference type="InterPro" id="IPR004529">
    <property type="entry name" value="Phe-tRNA-synth_IIc_asu"/>
</dbReference>
<dbReference type="Gene3D" id="3.30.930.10">
    <property type="entry name" value="Bira Bifunctional Protein, Domain 2"/>
    <property type="match status" value="1"/>
</dbReference>
<dbReference type="FunFam" id="3.30.930.10:FF:000095">
    <property type="entry name" value="Phenylalanine--tRNA ligase alpha subunit"/>
    <property type="match status" value="1"/>
</dbReference>
<evidence type="ECO:0000256" key="5">
    <source>
        <dbReference type="ARBA" id="ARBA00022598"/>
    </source>
</evidence>
<evidence type="ECO:0000256" key="4">
    <source>
        <dbReference type="ARBA" id="ARBA00022490"/>
    </source>
</evidence>
<dbReference type="InterPro" id="IPR045864">
    <property type="entry name" value="aa-tRNA-synth_II/BPL/LPL"/>
</dbReference>
<evidence type="ECO:0000256" key="8">
    <source>
        <dbReference type="ARBA" id="ARBA00022840"/>
    </source>
</evidence>
<dbReference type="Proteomes" id="UP000565078">
    <property type="component" value="Unassembled WGS sequence"/>
</dbReference>
<evidence type="ECO:0000256" key="6">
    <source>
        <dbReference type="ARBA" id="ARBA00022723"/>
    </source>
</evidence>
<evidence type="ECO:0000256" key="10">
    <source>
        <dbReference type="ARBA" id="ARBA00022917"/>
    </source>
</evidence>
<keyword evidence="8" id="KW-0067">ATP-binding</keyword>
<evidence type="ECO:0000256" key="7">
    <source>
        <dbReference type="ARBA" id="ARBA00022741"/>
    </source>
</evidence>
<keyword evidence="7" id="KW-0547">Nucleotide-binding</keyword>
<dbReference type="SUPFAM" id="SSF55681">
    <property type="entry name" value="Class II aaRS and biotin synthetases"/>
    <property type="match status" value="1"/>
</dbReference>
<dbReference type="PANTHER" id="PTHR11538:SF40">
    <property type="entry name" value="PHENYLALANINE--TRNA LIGASE ALPHA SUBUNIT"/>
    <property type="match status" value="1"/>
</dbReference>
<dbReference type="GO" id="GO:0005524">
    <property type="term" value="F:ATP binding"/>
    <property type="evidence" value="ECO:0007669"/>
    <property type="project" value="UniProtKB-KW"/>
</dbReference>
<proteinExistence type="inferred from homology"/>
<dbReference type="PROSITE" id="PS50862">
    <property type="entry name" value="AA_TRNA_LIGASE_II"/>
    <property type="match status" value="1"/>
</dbReference>
<dbReference type="PANTHER" id="PTHR11538">
    <property type="entry name" value="PHENYLALANYL-TRNA SYNTHETASE"/>
    <property type="match status" value="1"/>
</dbReference>
<evidence type="ECO:0000256" key="2">
    <source>
        <dbReference type="ARBA" id="ARBA00006703"/>
    </source>
</evidence>
<comment type="caution">
    <text evidence="13">The sequence shown here is derived from an EMBL/GenBank/DDBJ whole genome shotgun (WGS) entry which is preliminary data.</text>
</comment>
<keyword evidence="5 13" id="KW-0436">Ligase</keyword>
<dbReference type="AlphaFoldDB" id="A0A7J4IZZ4"/>
<dbReference type="InterPro" id="IPR006195">
    <property type="entry name" value="aa-tRNA-synth_II"/>
</dbReference>
<comment type="subcellular location">
    <subcellularLocation>
        <location evidence="1">Cytoplasm</location>
    </subcellularLocation>
</comment>
<accession>A0A7J4IZZ4</accession>
<evidence type="ECO:0000256" key="3">
    <source>
        <dbReference type="ARBA" id="ARBA00012814"/>
    </source>
</evidence>
<dbReference type="GO" id="GO:0004826">
    <property type="term" value="F:phenylalanine-tRNA ligase activity"/>
    <property type="evidence" value="ECO:0007669"/>
    <property type="project" value="UniProtKB-EC"/>
</dbReference>
<dbReference type="GO" id="GO:0000049">
    <property type="term" value="F:tRNA binding"/>
    <property type="evidence" value="ECO:0007669"/>
    <property type="project" value="InterPro"/>
</dbReference>
<protein>
    <recommendedName>
        <fullName evidence="3">phenylalanine--tRNA ligase</fullName>
        <ecNumber evidence="3">6.1.1.20</ecNumber>
    </recommendedName>
</protein>
<keyword evidence="4" id="KW-0963">Cytoplasm</keyword>
<name>A0A7J4IZZ4_9ARCH</name>
<evidence type="ECO:0000256" key="9">
    <source>
        <dbReference type="ARBA" id="ARBA00022842"/>
    </source>
</evidence>